<proteinExistence type="predicted"/>
<accession>A0A1F5C6Z1</accession>
<evidence type="ECO:0000313" key="2">
    <source>
        <dbReference type="Proteomes" id="UP000177947"/>
    </source>
</evidence>
<sequence length="89" mass="10161">MIPDSNGRLHGKVATYREKGNSRGRKVFITNHILYANGGLSNWVDFRYINSDGTLGKNGGDYDYKHNFINVLSLPRKKKKIIIPQKLLK</sequence>
<dbReference type="Proteomes" id="UP000177947">
    <property type="component" value="Unassembled WGS sequence"/>
</dbReference>
<protein>
    <submittedName>
        <fullName evidence="1">Uncharacterized protein</fullName>
    </submittedName>
</protein>
<comment type="caution">
    <text evidence="1">The sequence shown here is derived from an EMBL/GenBank/DDBJ whole genome shotgun (WGS) entry which is preliminary data.</text>
</comment>
<gene>
    <name evidence="1" type="ORF">A2907_00730</name>
</gene>
<organism evidence="1 2">
    <name type="scientific">Candidatus Azambacteria bacterium RIFCSPLOWO2_01_FULL_37_9</name>
    <dbReference type="NCBI Taxonomy" id="1797297"/>
    <lineage>
        <taxon>Bacteria</taxon>
        <taxon>Candidatus Azamiibacteriota</taxon>
    </lineage>
</organism>
<reference evidence="1 2" key="1">
    <citation type="journal article" date="2016" name="Nat. Commun.">
        <title>Thousands of microbial genomes shed light on interconnected biogeochemical processes in an aquifer system.</title>
        <authorList>
            <person name="Anantharaman K."/>
            <person name="Brown C.T."/>
            <person name="Hug L.A."/>
            <person name="Sharon I."/>
            <person name="Castelle C.J."/>
            <person name="Probst A.J."/>
            <person name="Thomas B.C."/>
            <person name="Singh A."/>
            <person name="Wilkins M.J."/>
            <person name="Karaoz U."/>
            <person name="Brodie E.L."/>
            <person name="Williams K.H."/>
            <person name="Hubbard S.S."/>
            <person name="Banfield J.F."/>
        </authorList>
    </citation>
    <scope>NUCLEOTIDE SEQUENCE [LARGE SCALE GENOMIC DNA]</scope>
</reference>
<dbReference type="EMBL" id="MEYQ01000039">
    <property type="protein sequence ID" value="OGD38605.1"/>
    <property type="molecule type" value="Genomic_DNA"/>
</dbReference>
<dbReference type="AlphaFoldDB" id="A0A1F5C6Z1"/>
<evidence type="ECO:0000313" key="1">
    <source>
        <dbReference type="EMBL" id="OGD38605.1"/>
    </source>
</evidence>
<name>A0A1F5C6Z1_9BACT</name>